<dbReference type="RefSeq" id="XP_051443230.1">
    <property type="nucleotide sequence ID" value="XM_051590131.1"/>
</dbReference>
<keyword evidence="1" id="KW-0472">Membrane</keyword>
<reference evidence="2" key="1">
    <citation type="submission" date="2021-06" db="EMBL/GenBank/DDBJ databases">
        <authorList>
            <consortium name="DOE Joint Genome Institute"/>
            <person name="Mondo S.J."/>
            <person name="Amses K.R."/>
            <person name="Simmons D.R."/>
            <person name="Longcore J.E."/>
            <person name="Seto K."/>
            <person name="Alves G.H."/>
            <person name="Bonds A.E."/>
            <person name="Quandt C.A."/>
            <person name="Davis W.J."/>
            <person name="Chang Y."/>
            <person name="Letcher P.M."/>
            <person name="Powell M.J."/>
            <person name="Kuo A."/>
            <person name="Labutti K."/>
            <person name="Pangilinan J."/>
            <person name="Andreopoulos W."/>
            <person name="Tritt A."/>
            <person name="Riley R."/>
            <person name="Hundley H."/>
            <person name="Johnson J."/>
            <person name="Lipzen A."/>
            <person name="Barry K."/>
            <person name="Berbee M.L."/>
            <person name="Buchler N.E."/>
            <person name="Grigoriev I.V."/>
            <person name="Spatafora J.W."/>
            <person name="Stajich J.E."/>
            <person name="James T.Y."/>
        </authorList>
    </citation>
    <scope>NUCLEOTIDE SEQUENCE</scope>
    <source>
        <strain evidence="2">AG</strain>
    </source>
</reference>
<proteinExistence type="predicted"/>
<evidence type="ECO:0000313" key="2">
    <source>
        <dbReference type="EMBL" id="KAI8578226.1"/>
    </source>
</evidence>
<comment type="caution">
    <text evidence="2">The sequence shown here is derived from an EMBL/GenBank/DDBJ whole genome shotgun (WGS) entry which is preliminary data.</text>
</comment>
<dbReference type="EMBL" id="MU620931">
    <property type="protein sequence ID" value="KAI8578226.1"/>
    <property type="molecule type" value="Genomic_DNA"/>
</dbReference>
<keyword evidence="1" id="KW-1133">Transmembrane helix</keyword>
<evidence type="ECO:0000313" key="3">
    <source>
        <dbReference type="Proteomes" id="UP001206595"/>
    </source>
</evidence>
<keyword evidence="1" id="KW-0812">Transmembrane</keyword>
<name>A0AAD5E6C8_UMBRA</name>
<evidence type="ECO:0000256" key="1">
    <source>
        <dbReference type="SAM" id="Phobius"/>
    </source>
</evidence>
<feature type="transmembrane region" description="Helical" evidence="1">
    <location>
        <begin position="20"/>
        <end position="39"/>
    </location>
</feature>
<gene>
    <name evidence="2" type="ORF">K450DRAFT_247844</name>
</gene>
<organism evidence="2 3">
    <name type="scientific">Umbelopsis ramanniana AG</name>
    <dbReference type="NCBI Taxonomy" id="1314678"/>
    <lineage>
        <taxon>Eukaryota</taxon>
        <taxon>Fungi</taxon>
        <taxon>Fungi incertae sedis</taxon>
        <taxon>Mucoromycota</taxon>
        <taxon>Mucoromycotina</taxon>
        <taxon>Umbelopsidomycetes</taxon>
        <taxon>Umbelopsidales</taxon>
        <taxon>Umbelopsidaceae</taxon>
        <taxon>Umbelopsis</taxon>
    </lineage>
</organism>
<accession>A0AAD5E6C8</accession>
<dbReference type="GeneID" id="75915475"/>
<protein>
    <submittedName>
        <fullName evidence="2">Uncharacterized protein</fullName>
    </submittedName>
</protein>
<keyword evidence="3" id="KW-1185">Reference proteome</keyword>
<sequence>MLQIYELDFICLQLKYLNTFFALFPFIIALNLTIPVFFAETLSLYTKCR</sequence>
<dbReference type="Proteomes" id="UP001206595">
    <property type="component" value="Unassembled WGS sequence"/>
</dbReference>
<dbReference type="AlphaFoldDB" id="A0AAD5E6C8"/>
<reference evidence="2" key="2">
    <citation type="journal article" date="2022" name="Proc. Natl. Acad. Sci. U.S.A.">
        <title>Diploid-dominant life cycles characterize the early evolution of Fungi.</title>
        <authorList>
            <person name="Amses K.R."/>
            <person name="Simmons D.R."/>
            <person name="Longcore J.E."/>
            <person name="Mondo S.J."/>
            <person name="Seto K."/>
            <person name="Jeronimo G.H."/>
            <person name="Bonds A.E."/>
            <person name="Quandt C.A."/>
            <person name="Davis W.J."/>
            <person name="Chang Y."/>
            <person name="Federici B.A."/>
            <person name="Kuo A."/>
            <person name="LaButti K."/>
            <person name="Pangilinan J."/>
            <person name="Andreopoulos W."/>
            <person name="Tritt A."/>
            <person name="Riley R."/>
            <person name="Hundley H."/>
            <person name="Johnson J."/>
            <person name="Lipzen A."/>
            <person name="Barry K."/>
            <person name="Lang B.F."/>
            <person name="Cuomo C.A."/>
            <person name="Buchler N.E."/>
            <person name="Grigoriev I.V."/>
            <person name="Spatafora J.W."/>
            <person name="Stajich J.E."/>
            <person name="James T.Y."/>
        </authorList>
    </citation>
    <scope>NUCLEOTIDE SEQUENCE</scope>
    <source>
        <strain evidence="2">AG</strain>
    </source>
</reference>